<dbReference type="Gene3D" id="3.20.20.80">
    <property type="entry name" value="Glycosidases"/>
    <property type="match status" value="1"/>
</dbReference>
<evidence type="ECO:0000313" key="2">
    <source>
        <dbReference type="Proteomes" id="UP000291144"/>
    </source>
</evidence>
<reference evidence="1 2" key="1">
    <citation type="submission" date="2019-02" db="EMBL/GenBank/DDBJ databases">
        <title>Kribbella capetownensis sp. nov. and Kribbella speibonae sp. nov., isolated from soil.</title>
        <authorList>
            <person name="Curtis S.M."/>
            <person name="Norton I."/>
            <person name="Everest G.J."/>
            <person name="Meyers P.R."/>
        </authorList>
    </citation>
    <scope>NUCLEOTIDE SEQUENCE [LARGE SCALE GENOMIC DNA]</scope>
    <source>
        <strain evidence="1 2">NRRL B-24813</strain>
    </source>
</reference>
<dbReference type="Proteomes" id="UP000291144">
    <property type="component" value="Unassembled WGS sequence"/>
</dbReference>
<organism evidence="1 2">
    <name type="scientific">Kribbella pittospori</name>
    <dbReference type="NCBI Taxonomy" id="722689"/>
    <lineage>
        <taxon>Bacteria</taxon>
        <taxon>Bacillati</taxon>
        <taxon>Actinomycetota</taxon>
        <taxon>Actinomycetes</taxon>
        <taxon>Propionibacteriales</taxon>
        <taxon>Kribbellaceae</taxon>
        <taxon>Kribbella</taxon>
    </lineage>
</organism>
<dbReference type="InterPro" id="IPR006311">
    <property type="entry name" value="TAT_signal"/>
</dbReference>
<protein>
    <recommendedName>
        <fullName evidence="3">Glycoside hydrolase family 5 domain-containing protein</fullName>
    </recommendedName>
</protein>
<dbReference type="InterPro" id="IPR017853">
    <property type="entry name" value="GH"/>
</dbReference>
<proteinExistence type="predicted"/>
<evidence type="ECO:0008006" key="3">
    <source>
        <dbReference type="Google" id="ProtNLM"/>
    </source>
</evidence>
<dbReference type="SUPFAM" id="SSF51445">
    <property type="entry name" value="(Trans)glycosidases"/>
    <property type="match status" value="1"/>
</dbReference>
<sequence>MVNRHHQEAPLNPLPAPSRRAVLGGLAGSTVAAAIGTTVPAQAKSDKPGKKDTVQTTPKFLMGLNTHLTGPKYIPDSVSVIQQSSANAIRDECAWAKVELQAGVFAVPPEIDTYYTQIVAQGIEPMIILDYGNPLYDGGERPTSAAGIAAFCAYAEFLAQHFAGQVTRFEVWNEWDIAIGGVTGNGDPVQYVNLLSAVYATLKAVDPTITVVGGAVSALNYTYINTLLDNGILDVCDIFSVHTYVYADLPIENRVPEVWWQHVQDLQTVVRTYNSGQDFPLYVTELGWTTGFKPLTDDAGITQELQAAYVARLYLIARSLPYLKGLWIYGFEDEAWSYNTYGPNYGIVRPDLTPKEGYSAFHAVAHIVKFGTFVSLTNPLDPKLWALQFRDLDGSDVLALWNSYLDDHYSVVLHNNGTTLAPMKFEQPGGLSVTRQWGRKAWYDASNAVFTPDDLDVTLRRPPVLISGPLTDVTFRLIRKHTFPDTTR</sequence>
<comment type="caution">
    <text evidence="1">The sequence shown here is derived from an EMBL/GenBank/DDBJ whole genome shotgun (WGS) entry which is preliminary data.</text>
</comment>
<dbReference type="PANTHER" id="PTHR12631:SF10">
    <property type="entry name" value="BETA-XYLOSIDASE-LIKE PROTEIN-RELATED"/>
    <property type="match status" value="1"/>
</dbReference>
<evidence type="ECO:0000313" key="1">
    <source>
        <dbReference type="EMBL" id="TCC61123.1"/>
    </source>
</evidence>
<dbReference type="EMBL" id="SJKB01000005">
    <property type="protein sequence ID" value="TCC61123.1"/>
    <property type="molecule type" value="Genomic_DNA"/>
</dbReference>
<dbReference type="RefSeq" id="WP_131357211.1">
    <property type="nucleotide sequence ID" value="NZ_SJKB01000005.1"/>
</dbReference>
<keyword evidence="2" id="KW-1185">Reference proteome</keyword>
<dbReference type="AlphaFoldDB" id="A0A4R0KKC1"/>
<dbReference type="InterPro" id="IPR051923">
    <property type="entry name" value="Glycosyl_Hydrolase_39"/>
</dbReference>
<dbReference type="GO" id="GO:0004553">
    <property type="term" value="F:hydrolase activity, hydrolyzing O-glycosyl compounds"/>
    <property type="evidence" value="ECO:0007669"/>
    <property type="project" value="TreeGrafter"/>
</dbReference>
<dbReference type="OrthoDB" id="5242547at2"/>
<dbReference type="PROSITE" id="PS51318">
    <property type="entry name" value="TAT"/>
    <property type="match status" value="1"/>
</dbReference>
<accession>A0A4R0KKC1</accession>
<dbReference type="PANTHER" id="PTHR12631">
    <property type="entry name" value="ALPHA-L-IDURONIDASE"/>
    <property type="match status" value="1"/>
</dbReference>
<name>A0A4R0KKC1_9ACTN</name>
<gene>
    <name evidence="1" type="ORF">E0H73_17890</name>
</gene>